<dbReference type="Gene3D" id="3.30.1330.30">
    <property type="match status" value="1"/>
</dbReference>
<evidence type="ECO:0000259" key="8">
    <source>
        <dbReference type="SMART" id="SM00967"/>
    </source>
</evidence>
<feature type="compositionally biased region" description="Low complexity" evidence="7">
    <location>
        <begin position="89"/>
        <end position="102"/>
    </location>
</feature>
<protein>
    <recommendedName>
        <fullName evidence="6">rRNA methyltransferase 1, mitochondrial</fullName>
    </recommendedName>
</protein>
<dbReference type="PANTHER" id="PTHR46103">
    <property type="entry name" value="RRNA METHYLTRANSFERASE 1, MITOCHONDRIAL"/>
    <property type="match status" value="1"/>
</dbReference>
<keyword evidence="5" id="KW-0496">Mitochondrion</keyword>
<evidence type="ECO:0000256" key="7">
    <source>
        <dbReference type="SAM" id="MobiDB-lite"/>
    </source>
</evidence>
<dbReference type="GO" id="GO:0003723">
    <property type="term" value="F:RNA binding"/>
    <property type="evidence" value="ECO:0007669"/>
    <property type="project" value="InterPro"/>
</dbReference>
<feature type="compositionally biased region" description="Basic and acidic residues" evidence="7">
    <location>
        <begin position="206"/>
        <end position="220"/>
    </location>
</feature>
<dbReference type="InterPro" id="IPR029028">
    <property type="entry name" value="Alpha/beta_knot_MTases"/>
</dbReference>
<dbReference type="Pfam" id="PF08032">
    <property type="entry name" value="SpoU_sub_bind"/>
    <property type="match status" value="1"/>
</dbReference>
<proteinExistence type="predicted"/>
<feature type="compositionally biased region" description="Basic and acidic residues" evidence="7">
    <location>
        <begin position="174"/>
        <end position="183"/>
    </location>
</feature>
<gene>
    <name evidence="9" type="ORF">HRG_06996</name>
</gene>
<reference evidence="9" key="1">
    <citation type="submission" date="2021-09" db="EMBL/GenBank/DDBJ databases">
        <title>A high-quality genome of the endoparasitic fungus Hirsutella rhossiliensis with a comparison of Hirsutella genomes reveals transposable elements contributing to genome size variation.</title>
        <authorList>
            <person name="Lin R."/>
            <person name="Jiao Y."/>
            <person name="Sun X."/>
            <person name="Ling J."/>
            <person name="Xie B."/>
            <person name="Cheng X."/>
        </authorList>
    </citation>
    <scope>NUCLEOTIDE SEQUENCE</scope>
    <source>
        <strain evidence="9">HR02</strain>
    </source>
</reference>
<evidence type="ECO:0000256" key="1">
    <source>
        <dbReference type="ARBA" id="ARBA00004173"/>
    </source>
</evidence>
<accession>A0A9P8MX77</accession>
<evidence type="ECO:0000313" key="10">
    <source>
        <dbReference type="Proteomes" id="UP000824596"/>
    </source>
</evidence>
<feature type="compositionally biased region" description="Polar residues" evidence="7">
    <location>
        <begin position="163"/>
        <end position="172"/>
    </location>
</feature>
<dbReference type="OrthoDB" id="270651at2759"/>
<keyword evidence="3" id="KW-0808">Transferase</keyword>
<comment type="caution">
    <text evidence="9">The sequence shown here is derived from an EMBL/GenBank/DDBJ whole genome shotgun (WGS) entry which is preliminary data.</text>
</comment>
<evidence type="ECO:0000256" key="5">
    <source>
        <dbReference type="ARBA" id="ARBA00023128"/>
    </source>
</evidence>
<keyword evidence="10" id="KW-1185">Reference proteome</keyword>
<dbReference type="InterPro" id="IPR029026">
    <property type="entry name" value="tRNA_m1G_MTases_N"/>
</dbReference>
<keyword evidence="4" id="KW-0809">Transit peptide</keyword>
<dbReference type="GO" id="GO:0016435">
    <property type="term" value="F:rRNA (guanine) methyltransferase activity"/>
    <property type="evidence" value="ECO:0007669"/>
    <property type="project" value="TreeGrafter"/>
</dbReference>
<dbReference type="SUPFAM" id="SSF75217">
    <property type="entry name" value="alpha/beta knot"/>
    <property type="match status" value="1"/>
</dbReference>
<dbReference type="InterPro" id="IPR013123">
    <property type="entry name" value="SpoU_subst-bd"/>
</dbReference>
<dbReference type="Gene3D" id="3.40.1280.10">
    <property type="match status" value="1"/>
</dbReference>
<sequence length="667" mass="72829">MICASQWVSAGSRRSLRPSIVATRNHCPRVSIRSASLASIIQGLRKEEKTSKNGDLPSWAIGSSKKKRNAVAPWQPDRDPSDVGKRAKSSAGSANGTGNGTAREIRKVTSRKASKVPGRGSGKDTITGSSGDAIKSTSREVSKEAGRVSGRDAIKGFGRSSRIDQQLTLQKPNTRRDSWDHIKTSKALEGSASERQRHKLRRKLSRRDAKQEEGPDDSGRQTRRKRFLDPDSQFGKRSLVYHIKHGDLKDAVNLPGPVRAKQAQAIQDRWCRGLPVEPEEGSSVAKFRVADSTLRKAGEPSVLRSMPMQPSQRFEVMPQGDILELASADSVFVYGRSSVKAALEHGRRKLHKLYMYENRKVDKIDEVIMHLAQQRRVSIKIVPIEGRGLLDRMSVGRPHNGIILESSPLPQLPVLSLGPVEESPGRLGFNVNLSYQSREEEQINGKSSFIPRAGLVTPKPFVLLLNNILDPGNLGALLRSAHYFGIDAVAITMRSSSSLSAAALKAASGAAEEVRLFSVPSSVQFVQQSKMAGWKTYAAVPPPSKRLMELHGEKFISDHAVEREDPLQHSPCLLVLGNEGQGLTKALKTVIDYEVAIPKLMEHTQLDSLNVSVAGALLCHSFVKGSSVAKAEAEAAAGRRSEGVEVDAVVADLAESQYVEPQSERMF</sequence>
<feature type="compositionally biased region" description="Basic and acidic residues" evidence="7">
    <location>
        <begin position="137"/>
        <end position="154"/>
    </location>
</feature>
<feature type="compositionally biased region" description="Basic residues" evidence="7">
    <location>
        <begin position="196"/>
        <end position="205"/>
    </location>
</feature>
<feature type="compositionally biased region" description="Basic and acidic residues" evidence="7">
    <location>
        <begin position="76"/>
        <end position="85"/>
    </location>
</feature>
<dbReference type="SMART" id="SM00967">
    <property type="entry name" value="SpoU_sub_bind"/>
    <property type="match status" value="1"/>
</dbReference>
<name>A0A9P8MX77_9HYPO</name>
<dbReference type="Proteomes" id="UP000824596">
    <property type="component" value="Unassembled WGS sequence"/>
</dbReference>
<dbReference type="SUPFAM" id="SSF55315">
    <property type="entry name" value="L30e-like"/>
    <property type="match status" value="1"/>
</dbReference>
<evidence type="ECO:0000256" key="6">
    <source>
        <dbReference type="ARBA" id="ARBA00034881"/>
    </source>
</evidence>
<evidence type="ECO:0000256" key="4">
    <source>
        <dbReference type="ARBA" id="ARBA00022946"/>
    </source>
</evidence>
<dbReference type="InterPro" id="IPR047182">
    <property type="entry name" value="MRM1"/>
</dbReference>
<organism evidence="9 10">
    <name type="scientific">Hirsutella rhossiliensis</name>
    <dbReference type="NCBI Taxonomy" id="111463"/>
    <lineage>
        <taxon>Eukaryota</taxon>
        <taxon>Fungi</taxon>
        <taxon>Dikarya</taxon>
        <taxon>Ascomycota</taxon>
        <taxon>Pezizomycotina</taxon>
        <taxon>Sordariomycetes</taxon>
        <taxon>Hypocreomycetidae</taxon>
        <taxon>Hypocreales</taxon>
        <taxon>Ophiocordycipitaceae</taxon>
        <taxon>Hirsutella</taxon>
    </lineage>
</organism>
<feature type="region of interest" description="Disordered" evidence="7">
    <location>
        <begin position="47"/>
        <end position="231"/>
    </location>
</feature>
<feature type="domain" description="RNA 2-O ribose methyltransferase substrate binding" evidence="8">
    <location>
        <begin position="332"/>
        <end position="412"/>
    </location>
</feature>
<evidence type="ECO:0000256" key="2">
    <source>
        <dbReference type="ARBA" id="ARBA00022603"/>
    </source>
</evidence>
<dbReference type="InterPro" id="IPR029064">
    <property type="entry name" value="Ribosomal_eL30-like_sf"/>
</dbReference>
<keyword evidence="2 9" id="KW-0489">Methyltransferase</keyword>
<dbReference type="EMBL" id="JAIZPD010000007">
    <property type="protein sequence ID" value="KAH0961916.1"/>
    <property type="molecule type" value="Genomic_DNA"/>
</dbReference>
<dbReference type="InterPro" id="IPR001537">
    <property type="entry name" value="SpoU_MeTrfase"/>
</dbReference>
<comment type="subcellular location">
    <subcellularLocation>
        <location evidence="1">Mitochondrion</location>
    </subcellularLocation>
</comment>
<dbReference type="AlphaFoldDB" id="A0A9P8MX77"/>
<dbReference type="Pfam" id="PF00588">
    <property type="entry name" value="SpoU_methylase"/>
    <property type="match status" value="1"/>
</dbReference>
<dbReference type="GeneID" id="68356125"/>
<evidence type="ECO:0000313" key="9">
    <source>
        <dbReference type="EMBL" id="KAH0961916.1"/>
    </source>
</evidence>
<dbReference type="GO" id="GO:0005739">
    <property type="term" value="C:mitochondrion"/>
    <property type="evidence" value="ECO:0007669"/>
    <property type="project" value="UniProtKB-SubCell"/>
</dbReference>
<evidence type="ECO:0000256" key="3">
    <source>
        <dbReference type="ARBA" id="ARBA00022679"/>
    </source>
</evidence>
<dbReference type="PANTHER" id="PTHR46103:SF1">
    <property type="entry name" value="RRNA METHYLTRANSFERASE 1, MITOCHONDRIAL"/>
    <property type="match status" value="1"/>
</dbReference>
<dbReference type="RefSeq" id="XP_044719429.1">
    <property type="nucleotide sequence ID" value="XM_044865467.1"/>
</dbReference>